<dbReference type="RefSeq" id="WP_191798307.1">
    <property type="nucleotide sequence ID" value="NZ_JACSQL010000001.1"/>
</dbReference>
<dbReference type="PANTHER" id="PTHR46401:SF2">
    <property type="entry name" value="GLYCOSYLTRANSFERASE WBBK-RELATED"/>
    <property type="match status" value="1"/>
</dbReference>
<organism evidence="2 3">
    <name type="scientific">Paenibacillus gallinarum</name>
    <dbReference type="NCBI Taxonomy" id="2762232"/>
    <lineage>
        <taxon>Bacteria</taxon>
        <taxon>Bacillati</taxon>
        <taxon>Bacillota</taxon>
        <taxon>Bacilli</taxon>
        <taxon>Bacillales</taxon>
        <taxon>Paenibacillaceae</taxon>
        <taxon>Paenibacillus</taxon>
    </lineage>
</organism>
<dbReference type="Proteomes" id="UP000608071">
    <property type="component" value="Unassembled WGS sequence"/>
</dbReference>
<sequence>MAIIIYPKTMNWTFMKQRPQQLMTELGARGHHVFFENLAPMTSELTEIEPGVHLFTDHHAFVKRHLAKLRKDHPVVVWTTWAKQRTRLLALYDPDAVIYDCCDEFPHWAKYEHRMVESSDHLVATAETIRTRLSLAYPEKPITLIPNGADSSMFDAGSVPRPHDLPSGPIVAYIGAWAYWVDHELFAKSAERYPNVQFVSIGAPYGDIPGYKSLPNVHILGEKPHHELKWYLQHIDVAVIPFLYHPITLATNPVKAYEYMATGVKVLSTALPECIHMEPHVTTATTHEDFITKLGKMLNEPEDPSARLARIAYARENRWTQRGAAADVVIRQTLVAKGIYE</sequence>
<dbReference type="EMBL" id="JACSQL010000001">
    <property type="protein sequence ID" value="MBD7967178.1"/>
    <property type="molecule type" value="Genomic_DNA"/>
</dbReference>
<dbReference type="Pfam" id="PF13692">
    <property type="entry name" value="Glyco_trans_1_4"/>
    <property type="match status" value="1"/>
</dbReference>
<keyword evidence="3" id="KW-1185">Reference proteome</keyword>
<name>A0ABR8SUL6_9BACL</name>
<reference evidence="2 3" key="1">
    <citation type="submission" date="2020-08" db="EMBL/GenBank/DDBJ databases">
        <title>A Genomic Blueprint of the Chicken Gut Microbiome.</title>
        <authorList>
            <person name="Gilroy R."/>
            <person name="Ravi A."/>
            <person name="Getino M."/>
            <person name="Pursley I."/>
            <person name="Horton D.L."/>
            <person name="Alikhan N.-F."/>
            <person name="Baker D."/>
            <person name="Gharbi K."/>
            <person name="Hall N."/>
            <person name="Watson M."/>
            <person name="Adriaenssens E.M."/>
            <person name="Foster-Nyarko E."/>
            <person name="Jarju S."/>
            <person name="Secka A."/>
            <person name="Antonio M."/>
            <person name="Oren A."/>
            <person name="Chaudhuri R."/>
            <person name="La Ragione R.M."/>
            <person name="Hildebrand F."/>
            <person name="Pallen M.J."/>
        </authorList>
    </citation>
    <scope>NUCLEOTIDE SEQUENCE [LARGE SCALE GENOMIC DNA]</scope>
    <source>
        <strain evidence="2 3">Sa2BVA9</strain>
    </source>
</reference>
<evidence type="ECO:0000313" key="2">
    <source>
        <dbReference type="EMBL" id="MBD7967178.1"/>
    </source>
</evidence>
<dbReference type="Gene3D" id="3.40.50.2000">
    <property type="entry name" value="Glycogen Phosphorylase B"/>
    <property type="match status" value="2"/>
</dbReference>
<evidence type="ECO:0000256" key="1">
    <source>
        <dbReference type="ARBA" id="ARBA00022679"/>
    </source>
</evidence>
<gene>
    <name evidence="2" type="ORF">H9647_03800</name>
</gene>
<proteinExistence type="predicted"/>
<accession>A0ABR8SUL6</accession>
<evidence type="ECO:0000313" key="3">
    <source>
        <dbReference type="Proteomes" id="UP000608071"/>
    </source>
</evidence>
<keyword evidence="1" id="KW-0808">Transferase</keyword>
<dbReference type="SUPFAM" id="SSF53756">
    <property type="entry name" value="UDP-Glycosyltransferase/glycogen phosphorylase"/>
    <property type="match status" value="1"/>
</dbReference>
<dbReference type="PANTHER" id="PTHR46401">
    <property type="entry name" value="GLYCOSYLTRANSFERASE WBBK-RELATED"/>
    <property type="match status" value="1"/>
</dbReference>
<comment type="caution">
    <text evidence="2">The sequence shown here is derived from an EMBL/GenBank/DDBJ whole genome shotgun (WGS) entry which is preliminary data.</text>
</comment>
<protein>
    <submittedName>
        <fullName evidence="2">Glycosyltransferase</fullName>
    </submittedName>
</protein>